<reference evidence="7 9" key="2">
    <citation type="submission" date="2013-03" db="EMBL/GenBank/DDBJ databases">
        <title>The Genome Sequence of Enterococcus malodoratus ATCC_43197 (PacBio/Illumina hybrid assembly).</title>
        <authorList>
            <consortium name="The Broad Institute Genomics Platform"/>
            <consortium name="The Broad Institute Genome Sequencing Center for Infectious Disease"/>
            <person name="Earl A."/>
            <person name="Russ C."/>
            <person name="Gilmore M."/>
            <person name="Surin D."/>
            <person name="Walker B."/>
            <person name="Young S."/>
            <person name="Zeng Q."/>
            <person name="Gargeya S."/>
            <person name="Fitzgerald M."/>
            <person name="Haas B."/>
            <person name="Abouelleil A."/>
            <person name="Allen A.W."/>
            <person name="Alvarado L."/>
            <person name="Arachchi H.M."/>
            <person name="Berlin A.M."/>
            <person name="Chapman S.B."/>
            <person name="Gainer-Dewar J."/>
            <person name="Goldberg J."/>
            <person name="Griggs A."/>
            <person name="Gujja S."/>
            <person name="Hansen M."/>
            <person name="Howarth C."/>
            <person name="Imamovic A."/>
            <person name="Ireland A."/>
            <person name="Larimer J."/>
            <person name="McCowan C."/>
            <person name="Murphy C."/>
            <person name="Pearson M."/>
            <person name="Poon T.W."/>
            <person name="Priest M."/>
            <person name="Roberts A."/>
            <person name="Saif S."/>
            <person name="Shea T."/>
            <person name="Sisk P."/>
            <person name="Sykes S."/>
            <person name="Wortman J."/>
            <person name="Nusbaum C."/>
            <person name="Birren B."/>
        </authorList>
    </citation>
    <scope>NUCLEOTIDE SEQUENCE [LARGE SCALE GENOMIC DNA]</scope>
    <source>
        <strain evidence="7 9">ATCC 43197</strain>
    </source>
</reference>
<dbReference type="SUPFAM" id="SSF46785">
    <property type="entry name" value="Winged helix' DNA-binding domain"/>
    <property type="match status" value="1"/>
</dbReference>
<dbReference type="InterPro" id="IPR036388">
    <property type="entry name" value="WH-like_DNA-bd_sf"/>
</dbReference>
<evidence type="ECO:0000256" key="2">
    <source>
        <dbReference type="ARBA" id="ARBA00023015"/>
    </source>
</evidence>
<evidence type="ECO:0000313" key="8">
    <source>
        <dbReference type="Proteomes" id="UP000013783"/>
    </source>
</evidence>
<evidence type="ECO:0000313" key="6">
    <source>
        <dbReference type="EMBL" id="EOH75180.1"/>
    </source>
</evidence>
<dbReference type="Gene3D" id="1.10.10.10">
    <property type="entry name" value="Winged helix-like DNA-binding domain superfamily/Winged helix DNA-binding domain"/>
    <property type="match status" value="1"/>
</dbReference>
<dbReference type="OrthoDB" id="63123at2"/>
<dbReference type="InterPro" id="IPR000847">
    <property type="entry name" value="LysR_HTH_N"/>
</dbReference>
<dbReference type="Proteomes" id="UP000013783">
    <property type="component" value="Unassembled WGS sequence"/>
</dbReference>
<dbReference type="STRING" id="71451.RV07_GL001652"/>
<evidence type="ECO:0000256" key="1">
    <source>
        <dbReference type="ARBA" id="ARBA00009437"/>
    </source>
</evidence>
<keyword evidence="2" id="KW-0805">Transcription regulation</keyword>
<dbReference type="GeneID" id="79784559"/>
<keyword evidence="4" id="KW-0804">Transcription</keyword>
<name>R2QUI6_9ENTE</name>
<sequence length="300" mass="34249">MSIEKLEYFYLIAKYNSLSKASQELYVGISSLSSALKSLENELGYDLFLRHGKKLVLSEEGEKILPFVKRIIEEAKKIHFPLYQMIDRPSFKVGISESVLIFEAGECACRDESYTINYINAAPLELFNQLKQKEVDLVITSSVVEDPQFERTSLIRSKMVLAANASLVKNELKQATAEDLEKMPFIVLTDHLGHRQLTQRTANFFNIAPDYLYCHDSLGIHKWLKEKKGVFVIHAIEKELLASESIHFLALPSALSLEFYLYKNKTSHHAFDIEAVENDLKRIFKEIEIKGNGRPALSSQ</sequence>
<keyword evidence="9" id="KW-1185">Reference proteome</keyword>
<dbReference type="AlphaFoldDB" id="R2QUI6"/>
<accession>R2QUI6</accession>
<dbReference type="Gene3D" id="3.40.190.290">
    <property type="match status" value="1"/>
</dbReference>
<keyword evidence="3" id="KW-0238">DNA-binding</keyword>
<dbReference type="InterPro" id="IPR036390">
    <property type="entry name" value="WH_DNA-bd_sf"/>
</dbReference>
<dbReference type="Proteomes" id="UP000014148">
    <property type="component" value="Unassembled WGS sequence"/>
</dbReference>
<proteinExistence type="inferred from homology"/>
<dbReference type="CDD" id="cd05466">
    <property type="entry name" value="PBP2_LTTR_substrate"/>
    <property type="match status" value="1"/>
</dbReference>
<reference evidence="6 8" key="1">
    <citation type="submission" date="2013-02" db="EMBL/GenBank/DDBJ databases">
        <title>The Genome Sequence of Enterococcus malodoratus ATCC_43197.</title>
        <authorList>
            <consortium name="The Broad Institute Genome Sequencing Platform"/>
            <consortium name="The Broad Institute Genome Sequencing Center for Infectious Disease"/>
            <person name="Earl A.M."/>
            <person name="Gilmore M.S."/>
            <person name="Lebreton F."/>
            <person name="Walker B."/>
            <person name="Young S.K."/>
            <person name="Zeng Q."/>
            <person name="Gargeya S."/>
            <person name="Fitzgerald M."/>
            <person name="Haas B."/>
            <person name="Abouelleil A."/>
            <person name="Alvarado L."/>
            <person name="Arachchi H.M."/>
            <person name="Berlin A.M."/>
            <person name="Chapman S.B."/>
            <person name="Dewar J."/>
            <person name="Goldberg J."/>
            <person name="Griggs A."/>
            <person name="Gujja S."/>
            <person name="Hansen M."/>
            <person name="Howarth C."/>
            <person name="Imamovic A."/>
            <person name="Larimer J."/>
            <person name="McCowan C."/>
            <person name="Murphy C."/>
            <person name="Neiman D."/>
            <person name="Pearson M."/>
            <person name="Priest M."/>
            <person name="Roberts A."/>
            <person name="Saif S."/>
            <person name="Shea T."/>
            <person name="Sisk P."/>
            <person name="Sykes S."/>
            <person name="Wortman J."/>
            <person name="Nusbaum C."/>
            <person name="Birren B."/>
        </authorList>
    </citation>
    <scope>NUCLEOTIDE SEQUENCE [LARGE SCALE GENOMIC DNA]</scope>
    <source>
        <strain evidence="6 8">ATCC 43197</strain>
    </source>
</reference>
<gene>
    <name evidence="7" type="ORF">I585_02163</name>
    <name evidence="6" type="ORF">UAI_02982</name>
</gene>
<dbReference type="PROSITE" id="PS50931">
    <property type="entry name" value="HTH_LYSR"/>
    <property type="match status" value="1"/>
</dbReference>
<comment type="similarity">
    <text evidence="1">Belongs to the LysR transcriptional regulatory family.</text>
</comment>
<dbReference type="EMBL" id="AJAK01000020">
    <property type="protein sequence ID" value="EOH75180.1"/>
    <property type="molecule type" value="Genomic_DNA"/>
</dbReference>
<dbReference type="RefSeq" id="WP_010741782.1">
    <property type="nucleotide sequence ID" value="NZ_KB946251.1"/>
</dbReference>
<dbReference type="PATRIC" id="fig|1158601.3.peg.2952"/>
<dbReference type="EMBL" id="ASWA01000003">
    <property type="protein sequence ID" value="EOT66642.1"/>
    <property type="molecule type" value="Genomic_DNA"/>
</dbReference>
<dbReference type="Pfam" id="PF00126">
    <property type="entry name" value="HTH_1"/>
    <property type="match status" value="1"/>
</dbReference>
<protein>
    <recommendedName>
        <fullName evidence="5">HTH lysR-type domain-containing protein</fullName>
    </recommendedName>
</protein>
<dbReference type="InterPro" id="IPR005119">
    <property type="entry name" value="LysR_subst-bd"/>
</dbReference>
<organism evidence="6 8">
    <name type="scientific">Enterococcus malodoratus ATCC 43197</name>
    <dbReference type="NCBI Taxonomy" id="1158601"/>
    <lineage>
        <taxon>Bacteria</taxon>
        <taxon>Bacillati</taxon>
        <taxon>Bacillota</taxon>
        <taxon>Bacilli</taxon>
        <taxon>Lactobacillales</taxon>
        <taxon>Enterococcaceae</taxon>
        <taxon>Enterococcus</taxon>
    </lineage>
</organism>
<evidence type="ECO:0000256" key="3">
    <source>
        <dbReference type="ARBA" id="ARBA00023125"/>
    </source>
</evidence>
<dbReference type="SUPFAM" id="SSF53850">
    <property type="entry name" value="Periplasmic binding protein-like II"/>
    <property type="match status" value="1"/>
</dbReference>
<dbReference type="Pfam" id="PF03466">
    <property type="entry name" value="LysR_substrate"/>
    <property type="match status" value="1"/>
</dbReference>
<feature type="domain" description="HTH lysR-type" evidence="5">
    <location>
        <begin position="1"/>
        <end position="58"/>
    </location>
</feature>
<dbReference type="GO" id="GO:0003677">
    <property type="term" value="F:DNA binding"/>
    <property type="evidence" value="ECO:0007669"/>
    <property type="project" value="UniProtKB-KW"/>
</dbReference>
<comment type="caution">
    <text evidence="6">The sequence shown here is derived from an EMBL/GenBank/DDBJ whole genome shotgun (WGS) entry which is preliminary data.</text>
</comment>
<evidence type="ECO:0000313" key="9">
    <source>
        <dbReference type="Proteomes" id="UP000014148"/>
    </source>
</evidence>
<dbReference type="GO" id="GO:0003700">
    <property type="term" value="F:DNA-binding transcription factor activity"/>
    <property type="evidence" value="ECO:0007669"/>
    <property type="project" value="InterPro"/>
</dbReference>
<evidence type="ECO:0000256" key="4">
    <source>
        <dbReference type="ARBA" id="ARBA00023163"/>
    </source>
</evidence>
<evidence type="ECO:0000313" key="7">
    <source>
        <dbReference type="EMBL" id="EOT66642.1"/>
    </source>
</evidence>
<evidence type="ECO:0000259" key="5">
    <source>
        <dbReference type="PROSITE" id="PS50931"/>
    </source>
</evidence>
<dbReference type="eggNOG" id="COG0583">
    <property type="taxonomic scope" value="Bacteria"/>
</dbReference>
<dbReference type="PANTHER" id="PTHR30126">
    <property type="entry name" value="HTH-TYPE TRANSCRIPTIONAL REGULATOR"/>
    <property type="match status" value="1"/>
</dbReference>